<dbReference type="PANTHER" id="PTHR42896">
    <property type="entry name" value="XYLULOSE-1,5-BISPHOSPHATE (XUBP) PHOSPHATASE"/>
    <property type="match status" value="1"/>
</dbReference>
<evidence type="ECO:0000256" key="1">
    <source>
        <dbReference type="ARBA" id="ARBA00022723"/>
    </source>
</evidence>
<dbReference type="OrthoDB" id="40579at2759"/>
<comment type="caution">
    <text evidence="4">The sequence shown here is derived from an EMBL/GenBank/DDBJ whole genome shotgun (WGS) entry which is preliminary data.</text>
</comment>
<gene>
    <name evidence="4" type="ORF">CBR_g3309</name>
</gene>
<dbReference type="EMBL" id="BFEA01000105">
    <property type="protein sequence ID" value="GBG68769.1"/>
    <property type="molecule type" value="Genomic_DNA"/>
</dbReference>
<evidence type="ECO:0000256" key="2">
    <source>
        <dbReference type="ARBA" id="ARBA00022801"/>
    </source>
</evidence>
<name>A0A388KFE6_CHABU</name>
<proteinExistence type="inferred from homology"/>
<keyword evidence="5" id="KW-1185">Reference proteome</keyword>
<keyword evidence="1" id="KW-0479">Metal-binding</keyword>
<dbReference type="SFLD" id="SFLDS00003">
    <property type="entry name" value="Haloacid_Dehalogenase"/>
    <property type="match status" value="1"/>
</dbReference>
<dbReference type="InterPro" id="IPR006439">
    <property type="entry name" value="HAD-SF_hydro_IA"/>
</dbReference>
<dbReference type="Gene3D" id="3.40.50.1000">
    <property type="entry name" value="HAD superfamily/HAD-like"/>
    <property type="match status" value="1"/>
</dbReference>
<dbReference type="Gene3D" id="1.10.150.240">
    <property type="entry name" value="Putative phosphatase, domain 2"/>
    <property type="match status" value="1"/>
</dbReference>
<dbReference type="SUPFAM" id="SSF56784">
    <property type="entry name" value="HAD-like"/>
    <property type="match status" value="1"/>
</dbReference>
<organism evidence="4 5">
    <name type="scientific">Chara braunii</name>
    <name type="common">Braun's stonewort</name>
    <dbReference type="NCBI Taxonomy" id="69332"/>
    <lineage>
        <taxon>Eukaryota</taxon>
        <taxon>Viridiplantae</taxon>
        <taxon>Streptophyta</taxon>
        <taxon>Charophyceae</taxon>
        <taxon>Charales</taxon>
        <taxon>Characeae</taxon>
        <taxon>Chara</taxon>
    </lineage>
</organism>
<dbReference type="GO" id="GO:0016787">
    <property type="term" value="F:hydrolase activity"/>
    <property type="evidence" value="ECO:0007669"/>
    <property type="project" value="UniProtKB-KW"/>
</dbReference>
<dbReference type="SFLD" id="SFLDG01129">
    <property type="entry name" value="C1.5:_HAD__Beta-PGM__Phosphata"/>
    <property type="match status" value="1"/>
</dbReference>
<comment type="similarity">
    <text evidence="3">Belongs to the HAD-like hydrolase superfamily. DOG/GPP family.</text>
</comment>
<evidence type="ECO:0000256" key="3">
    <source>
        <dbReference type="ARBA" id="ARBA00061496"/>
    </source>
</evidence>
<dbReference type="STRING" id="69332.A0A388KFE6"/>
<dbReference type="Gramene" id="GBG68769">
    <property type="protein sequence ID" value="GBG68769"/>
    <property type="gene ID" value="CBR_g3309"/>
</dbReference>
<keyword evidence="2" id="KW-0378">Hydrolase</keyword>
<accession>A0A388KFE6</accession>
<dbReference type="AlphaFoldDB" id="A0A388KFE6"/>
<evidence type="ECO:0000313" key="4">
    <source>
        <dbReference type="EMBL" id="GBG68769.1"/>
    </source>
</evidence>
<evidence type="ECO:0000313" key="5">
    <source>
        <dbReference type="Proteomes" id="UP000265515"/>
    </source>
</evidence>
<dbReference type="InterPro" id="IPR023198">
    <property type="entry name" value="PGP-like_dom2"/>
</dbReference>
<dbReference type="InterPro" id="IPR023214">
    <property type="entry name" value="HAD_sf"/>
</dbReference>
<dbReference type="Proteomes" id="UP000265515">
    <property type="component" value="Unassembled WGS sequence"/>
</dbReference>
<reference evidence="4 5" key="1">
    <citation type="journal article" date="2018" name="Cell">
        <title>The Chara Genome: Secondary Complexity and Implications for Plant Terrestrialization.</title>
        <authorList>
            <person name="Nishiyama T."/>
            <person name="Sakayama H."/>
            <person name="Vries J.D."/>
            <person name="Buschmann H."/>
            <person name="Saint-Marcoux D."/>
            <person name="Ullrich K.K."/>
            <person name="Haas F.B."/>
            <person name="Vanderstraeten L."/>
            <person name="Becker D."/>
            <person name="Lang D."/>
            <person name="Vosolsobe S."/>
            <person name="Rombauts S."/>
            <person name="Wilhelmsson P.K.I."/>
            <person name="Janitza P."/>
            <person name="Kern R."/>
            <person name="Heyl A."/>
            <person name="Rumpler F."/>
            <person name="Villalobos L.I.A.C."/>
            <person name="Clay J.M."/>
            <person name="Skokan R."/>
            <person name="Toyoda A."/>
            <person name="Suzuki Y."/>
            <person name="Kagoshima H."/>
            <person name="Schijlen E."/>
            <person name="Tajeshwar N."/>
            <person name="Catarino B."/>
            <person name="Hetherington A.J."/>
            <person name="Saltykova A."/>
            <person name="Bonnot C."/>
            <person name="Breuninger H."/>
            <person name="Symeonidi A."/>
            <person name="Radhakrishnan G.V."/>
            <person name="Van Nieuwerburgh F."/>
            <person name="Deforce D."/>
            <person name="Chang C."/>
            <person name="Karol K.G."/>
            <person name="Hedrich R."/>
            <person name="Ulvskov P."/>
            <person name="Glockner G."/>
            <person name="Delwiche C.F."/>
            <person name="Petrasek J."/>
            <person name="Van de Peer Y."/>
            <person name="Friml J."/>
            <person name="Beilby M."/>
            <person name="Dolan L."/>
            <person name="Kohara Y."/>
            <person name="Sugano S."/>
            <person name="Fujiyama A."/>
            <person name="Delaux P.-M."/>
            <person name="Quint M."/>
            <person name="TheiBen G."/>
            <person name="Hagemann M."/>
            <person name="Harholt J."/>
            <person name="Dunand C."/>
            <person name="Zachgo S."/>
            <person name="Langdale J."/>
            <person name="Maumus F."/>
            <person name="Straeten D.V.D."/>
            <person name="Gould S.B."/>
            <person name="Rensing S.A."/>
        </authorList>
    </citation>
    <scope>NUCLEOTIDE SEQUENCE [LARGE SCALE GENOMIC DNA]</scope>
    <source>
        <strain evidence="4 5">S276</strain>
    </source>
</reference>
<dbReference type="NCBIfam" id="TIGR01509">
    <property type="entry name" value="HAD-SF-IA-v3"/>
    <property type="match status" value="1"/>
</dbReference>
<sequence>MATGSTCATLWVATCTTTLSTGSFARKEFNLLQWPKTGHGTNGTYFGPSTGHGTSGTSFPSHLHKEEEGEGARFERMARSTQASSSYSLRVLPHGMSRRVPCRLSPVPVPVPVPVLSPASGARFVTLCRRTASQEANRESAGRLAVRTMAVAGGETALDIAVSSVLDALVFDCDGVILESEDLHRRAYNATFSHFDVRCPSVGPGEGTDSEAGSGPVVAWTTAFYDVFQNKVGGGKPKMRWYFREHGWPTSTIFPSGPQTDDEKVALIDTLQDWKTAKYKDLIGSGEVLPRPGILQLMDEARALGLKIAVCSAATKSSVIFCLESLLGKDRFDGLDCFLAGDDVDKKKPDPKIYNIAAKMLNVAPDRCLVIEDSVIGLQAAMSAGMRCIITHTSSTKDQNFDGASAVFEDLGTVTFRELLPILQQG</sequence>
<dbReference type="FunFam" id="3.40.50.1000:FF:000036">
    <property type="entry name" value="HAD family hydrolase"/>
    <property type="match status" value="1"/>
</dbReference>
<dbReference type="GO" id="GO:0046872">
    <property type="term" value="F:metal ion binding"/>
    <property type="evidence" value="ECO:0007669"/>
    <property type="project" value="UniProtKB-KW"/>
</dbReference>
<dbReference type="Pfam" id="PF00702">
    <property type="entry name" value="Hydrolase"/>
    <property type="match status" value="1"/>
</dbReference>
<dbReference type="InterPro" id="IPR036412">
    <property type="entry name" value="HAD-like_sf"/>
</dbReference>
<protein>
    <submittedName>
        <fullName evidence="4">Uncharacterized protein</fullName>
    </submittedName>
</protein>
<dbReference type="InterPro" id="IPR044999">
    <property type="entry name" value="CbbY-like"/>
</dbReference>
<dbReference type="PANTHER" id="PTHR42896:SF4">
    <property type="entry name" value="OS08G0485900 PROTEIN"/>
    <property type="match status" value="1"/>
</dbReference>